<dbReference type="EMBL" id="SSTD01005839">
    <property type="protein sequence ID" value="TYK21226.1"/>
    <property type="molecule type" value="Genomic_DNA"/>
</dbReference>
<comment type="caution">
    <text evidence="1">The sequence shown here is derived from an EMBL/GenBank/DDBJ whole genome shotgun (WGS) entry which is preliminary data.</text>
</comment>
<dbReference type="GO" id="GO:0005739">
    <property type="term" value="C:mitochondrion"/>
    <property type="evidence" value="ECO:0007669"/>
    <property type="project" value="TreeGrafter"/>
</dbReference>
<dbReference type="Gene3D" id="3.40.50.1000">
    <property type="entry name" value="HAD superfamily/HAD-like"/>
    <property type="match status" value="3"/>
</dbReference>
<dbReference type="InterPro" id="IPR036412">
    <property type="entry name" value="HAD-like_sf"/>
</dbReference>
<reference evidence="1 2" key="1">
    <citation type="submission" date="2019-08" db="EMBL/GenBank/DDBJ databases">
        <title>Draft genome sequences of two oriental melons (Cucumis melo L. var makuwa).</title>
        <authorList>
            <person name="Kwon S.-Y."/>
        </authorList>
    </citation>
    <scope>NUCLEOTIDE SEQUENCE [LARGE SCALE GENOMIC DNA]</scope>
    <source>
        <strain evidence="2">cv. Chang Bougi</strain>
        <tissue evidence="1">Leaf</tissue>
    </source>
</reference>
<evidence type="ECO:0000313" key="1">
    <source>
        <dbReference type="EMBL" id="TYK21226.1"/>
    </source>
</evidence>
<dbReference type="InterPro" id="IPR006353">
    <property type="entry name" value="HAD-SF_hydro_IIA_CECR5"/>
</dbReference>
<protein>
    <recommendedName>
        <fullName evidence="3">Haloacid dehalogenase-like hydrolase domain-containing 5</fullName>
    </recommendedName>
</protein>
<dbReference type="PANTHER" id="PTHR14269:SF4">
    <property type="entry name" value="CAT EYE SYNDROME CRITICAL REGION PROTEIN 5"/>
    <property type="match status" value="1"/>
</dbReference>
<dbReference type="NCBIfam" id="TIGR01460">
    <property type="entry name" value="HAD-SF-IIA"/>
    <property type="match status" value="1"/>
</dbReference>
<dbReference type="AlphaFoldDB" id="A0A5D3DCC5"/>
<dbReference type="NCBIfam" id="TIGR01456">
    <property type="entry name" value="CECR5"/>
    <property type="match status" value="1"/>
</dbReference>
<dbReference type="InterPro" id="IPR023214">
    <property type="entry name" value="HAD_sf"/>
</dbReference>
<name>A0A5D3DCC5_CUCMM</name>
<evidence type="ECO:0008006" key="3">
    <source>
        <dbReference type="Google" id="ProtNLM"/>
    </source>
</evidence>
<dbReference type="Proteomes" id="UP000321947">
    <property type="component" value="Unassembled WGS sequence"/>
</dbReference>
<evidence type="ECO:0000313" key="2">
    <source>
        <dbReference type="Proteomes" id="UP000321947"/>
    </source>
</evidence>
<dbReference type="Pfam" id="PF13344">
    <property type="entry name" value="Hydrolase_6"/>
    <property type="match status" value="1"/>
</dbReference>
<dbReference type="GO" id="GO:0046474">
    <property type="term" value="P:glycerophospholipid biosynthetic process"/>
    <property type="evidence" value="ECO:0007669"/>
    <property type="project" value="TreeGrafter"/>
</dbReference>
<dbReference type="Pfam" id="PF13242">
    <property type="entry name" value="Hydrolase_like"/>
    <property type="match status" value="1"/>
</dbReference>
<dbReference type="InterPro" id="IPR050324">
    <property type="entry name" value="CDP-alcohol_PTase-I"/>
</dbReference>
<accession>A0A5D3DCC5</accession>
<dbReference type="SUPFAM" id="SSF56784">
    <property type="entry name" value="HAD-like"/>
    <property type="match status" value="1"/>
</dbReference>
<sequence>MSFRLLTKQLRSRSRARISPFPSIFLRSFSQISSQFSRPTFGIAFDIDGVLLRGDAPIGGSPQALRKLYDDSGMCINGSFYLLDKCTVSRNFSVEFTYGLLVGLCSDTIMYSALVLVTSPGGGFRESKRASDLSEVLGVNISPLQVVQGHSPFKHLVNRYENKLVIAVGKGEPAAVMSEYGFQNVLSIDEHASFFDNIDPLAPYKKWTTIKGANHERTIADLTEKKKICSERVEAAFIVSDSVDWSRDIQIPNHSTHTSTPKEMSFLSKSLVTNLPPLKLLNVLVEANLHPVHQISLEGCVLTTVVLCDILRTGGLPGREFGNQPDLYFAHDDLEYQAAFPCERFGMGAFRIALESIYNKIHPHALQYTCYGKPNPLVFHNAESVLKLVSSIHQNKVDANAETHHFKTLYMIGDNPSVDINGAIQAGSPWFSIMTRTGVFKGKENHDKYPADLVVDTVEEAVNYIFKKEGIS</sequence>
<organism evidence="1 2">
    <name type="scientific">Cucumis melo var. makuwa</name>
    <name type="common">Oriental melon</name>
    <dbReference type="NCBI Taxonomy" id="1194695"/>
    <lineage>
        <taxon>Eukaryota</taxon>
        <taxon>Viridiplantae</taxon>
        <taxon>Streptophyta</taxon>
        <taxon>Embryophyta</taxon>
        <taxon>Tracheophyta</taxon>
        <taxon>Spermatophyta</taxon>
        <taxon>Magnoliopsida</taxon>
        <taxon>eudicotyledons</taxon>
        <taxon>Gunneridae</taxon>
        <taxon>Pentapetalae</taxon>
        <taxon>rosids</taxon>
        <taxon>fabids</taxon>
        <taxon>Cucurbitales</taxon>
        <taxon>Cucurbitaceae</taxon>
        <taxon>Benincaseae</taxon>
        <taxon>Cucumis</taxon>
    </lineage>
</organism>
<proteinExistence type="predicted"/>
<dbReference type="PANTHER" id="PTHR14269">
    <property type="entry name" value="CDP-DIACYLGLYCEROL--GLYCEROL-3-PHOSPHATE 3-PHOSPHATIDYLTRANSFERASE-RELATED"/>
    <property type="match status" value="1"/>
</dbReference>
<gene>
    <name evidence="1" type="ORF">E5676_scaffold359G00350</name>
</gene>
<dbReference type="InterPro" id="IPR006357">
    <property type="entry name" value="HAD-SF_hydro_IIA"/>
</dbReference>